<proteinExistence type="predicted"/>
<organism evidence="2 3">
    <name type="scientific">Paspalum notatum var. saurae</name>
    <dbReference type="NCBI Taxonomy" id="547442"/>
    <lineage>
        <taxon>Eukaryota</taxon>
        <taxon>Viridiplantae</taxon>
        <taxon>Streptophyta</taxon>
        <taxon>Embryophyta</taxon>
        <taxon>Tracheophyta</taxon>
        <taxon>Spermatophyta</taxon>
        <taxon>Magnoliopsida</taxon>
        <taxon>Liliopsida</taxon>
        <taxon>Poales</taxon>
        <taxon>Poaceae</taxon>
        <taxon>PACMAD clade</taxon>
        <taxon>Panicoideae</taxon>
        <taxon>Andropogonodae</taxon>
        <taxon>Paspaleae</taxon>
        <taxon>Paspalinae</taxon>
        <taxon>Paspalum</taxon>
    </lineage>
</organism>
<sequence length="13" mass="1546">MAMAPHRQHEPLQ</sequence>
<gene>
    <name evidence="1" type="ORF">U9M48_027493</name>
    <name evidence="2" type="ORF">U9M48_041261</name>
</gene>
<accession>A0AAQ3USS1</accession>
<keyword evidence="3" id="KW-1185">Reference proteome</keyword>
<evidence type="ECO:0000313" key="3">
    <source>
        <dbReference type="Proteomes" id="UP001341281"/>
    </source>
</evidence>
<dbReference type="Proteomes" id="UP001341281">
    <property type="component" value="Chromosome 09"/>
</dbReference>
<dbReference type="Proteomes" id="UP001341281">
    <property type="component" value="Chromosome 06"/>
</dbReference>
<evidence type="ECO:0000313" key="2">
    <source>
        <dbReference type="EMBL" id="WVZ95507.1"/>
    </source>
</evidence>
<reference evidence="2 3" key="1">
    <citation type="submission" date="2024-02" db="EMBL/GenBank/DDBJ databases">
        <title>High-quality chromosome-scale genome assembly of Pensacola bahiagrass (Paspalum notatum Flugge var. saurae).</title>
        <authorList>
            <person name="Vega J.M."/>
            <person name="Podio M."/>
            <person name="Orjuela J."/>
            <person name="Siena L.A."/>
            <person name="Pessino S.C."/>
            <person name="Combes M.C."/>
            <person name="Mariac C."/>
            <person name="Albertini E."/>
            <person name="Pupilli F."/>
            <person name="Ortiz J.P.A."/>
            <person name="Leblanc O."/>
        </authorList>
    </citation>
    <scope>NUCLEOTIDE SEQUENCE [LARGE SCALE GENOMIC DNA]</scope>
    <source>
        <strain evidence="2">R1</strain>
        <tissue evidence="2">Leaf</tissue>
    </source>
</reference>
<evidence type="ECO:0000313" key="1">
    <source>
        <dbReference type="EMBL" id="WVZ79972.1"/>
    </source>
</evidence>
<name>A0AAQ3USS1_PASNO</name>
<dbReference type="EMBL" id="CP144753">
    <property type="protein sequence ID" value="WVZ95507.1"/>
    <property type="molecule type" value="Genomic_DNA"/>
</dbReference>
<dbReference type="EMBL" id="CP144750">
    <property type="protein sequence ID" value="WVZ79972.1"/>
    <property type="molecule type" value="Genomic_DNA"/>
</dbReference>
<protein>
    <submittedName>
        <fullName evidence="2">Uncharacterized protein</fullName>
    </submittedName>
</protein>